<evidence type="ECO:0000259" key="4">
    <source>
        <dbReference type="PROSITE" id="PS51832"/>
    </source>
</evidence>
<dbReference type="InterPro" id="IPR037522">
    <property type="entry name" value="HD_GYP_dom"/>
</dbReference>
<dbReference type="EMBL" id="CP020370">
    <property type="protein sequence ID" value="AUB82020.1"/>
    <property type="molecule type" value="Genomic_DNA"/>
</dbReference>
<dbReference type="RefSeq" id="WP_100919772.1">
    <property type="nucleotide sequence ID" value="NZ_CP020370.1"/>
</dbReference>
<dbReference type="GO" id="GO:0008081">
    <property type="term" value="F:phosphoric diester hydrolase activity"/>
    <property type="evidence" value="ECO:0007669"/>
    <property type="project" value="UniProtKB-ARBA"/>
</dbReference>
<feature type="modified residue" description="4-aspartylphosphate" evidence="1">
    <location>
        <position position="71"/>
    </location>
</feature>
<dbReference type="CDD" id="cd00077">
    <property type="entry name" value="HDc"/>
    <property type="match status" value="1"/>
</dbReference>
<dbReference type="Proteomes" id="UP000232638">
    <property type="component" value="Chromosome"/>
</dbReference>
<dbReference type="PANTHER" id="PTHR45228">
    <property type="entry name" value="CYCLIC DI-GMP PHOSPHODIESTERASE TM_0186-RELATED"/>
    <property type="match status" value="1"/>
</dbReference>
<dbReference type="SUPFAM" id="SSF52172">
    <property type="entry name" value="CheY-like"/>
    <property type="match status" value="1"/>
</dbReference>
<dbReference type="InterPro" id="IPR001789">
    <property type="entry name" value="Sig_transdc_resp-reg_receiver"/>
</dbReference>
<dbReference type="InterPro" id="IPR011006">
    <property type="entry name" value="CheY-like_superfamily"/>
</dbReference>
<evidence type="ECO:0000256" key="1">
    <source>
        <dbReference type="PROSITE-ProRule" id="PRU00169"/>
    </source>
</evidence>
<accession>A0A2K8U8W2</accession>
<evidence type="ECO:0000256" key="2">
    <source>
        <dbReference type="SAM" id="MobiDB-lite"/>
    </source>
</evidence>
<feature type="domain" description="HD-GYP" evidence="4">
    <location>
        <begin position="165"/>
        <end position="376"/>
    </location>
</feature>
<dbReference type="PANTHER" id="PTHR45228:SF5">
    <property type="entry name" value="CYCLIC DI-GMP PHOSPHODIESTERASE VC_1348-RELATED"/>
    <property type="match status" value="1"/>
</dbReference>
<feature type="domain" description="Response regulatory" evidence="3">
    <location>
        <begin position="22"/>
        <end position="138"/>
    </location>
</feature>
<dbReference type="PROSITE" id="PS51832">
    <property type="entry name" value="HD_GYP"/>
    <property type="match status" value="1"/>
</dbReference>
<dbReference type="GO" id="GO:0000160">
    <property type="term" value="P:phosphorelay signal transduction system"/>
    <property type="evidence" value="ECO:0007669"/>
    <property type="project" value="InterPro"/>
</dbReference>
<dbReference type="OrthoDB" id="9802066at2"/>
<feature type="region of interest" description="Disordered" evidence="2">
    <location>
        <begin position="375"/>
        <end position="394"/>
    </location>
</feature>
<protein>
    <submittedName>
        <fullName evidence="5">Two-component system response regulator</fullName>
    </submittedName>
</protein>
<proteinExistence type="predicted"/>
<sequence>MSDPTPPPPATVRRSDDAPGATLLIVDDQPENLAVLAEILSDHHRVRAARSGLQALRVAASPPRPDLVLLDIMMPGMDGFEVLERLRANPLTRAIPVIFVTALDDTRSEVQGLTAGAVDYISKPFIPAVVQARVRTHLELKWARDRLRDQNTWLEQEVSRRMEENTMIQEVSIRALAHLAEIRDLETGNHILRTQGYVLELAGRLRHHPRFSAVLTNHFIEVLVRSAPLHDIGKVGIPDQILLKPGPLDPQEWAVMKTHAALGAEAIAWAERSIPRQLEFLTLAREIARWHHERWDGQGYPDGLSGEQIPLAARLMALADVFDALVSARVYKSALPFAEAREIIAKGRGTHFDPDAVDAFVAGFDAFAAIARRHQDAATHEPAPPAVTPAGPAP</sequence>
<evidence type="ECO:0000313" key="5">
    <source>
        <dbReference type="EMBL" id="AUB82020.1"/>
    </source>
</evidence>
<dbReference type="AlphaFoldDB" id="A0A2K8U8W2"/>
<keyword evidence="1" id="KW-0597">Phosphoprotein</keyword>
<dbReference type="Pfam" id="PF13487">
    <property type="entry name" value="HD_5"/>
    <property type="match status" value="1"/>
</dbReference>
<dbReference type="Gene3D" id="3.40.50.2300">
    <property type="match status" value="1"/>
</dbReference>
<dbReference type="Gene3D" id="1.10.3210.10">
    <property type="entry name" value="Hypothetical protein af1432"/>
    <property type="match status" value="1"/>
</dbReference>
<dbReference type="Pfam" id="PF00072">
    <property type="entry name" value="Response_reg"/>
    <property type="match status" value="1"/>
</dbReference>
<organism evidence="5 6">
    <name type="scientific">Candidatus Thiodictyon syntrophicum</name>
    <dbReference type="NCBI Taxonomy" id="1166950"/>
    <lineage>
        <taxon>Bacteria</taxon>
        <taxon>Pseudomonadati</taxon>
        <taxon>Pseudomonadota</taxon>
        <taxon>Gammaproteobacteria</taxon>
        <taxon>Chromatiales</taxon>
        <taxon>Chromatiaceae</taxon>
        <taxon>Thiodictyon</taxon>
    </lineage>
</organism>
<dbReference type="PROSITE" id="PS50110">
    <property type="entry name" value="RESPONSE_REGULATORY"/>
    <property type="match status" value="1"/>
</dbReference>
<dbReference type="InterPro" id="IPR052020">
    <property type="entry name" value="Cyclic_di-GMP/3'3'-cGAMP_PDE"/>
</dbReference>
<dbReference type="CDD" id="cd19920">
    <property type="entry name" value="REC_PA4781-like"/>
    <property type="match status" value="1"/>
</dbReference>
<dbReference type="SMART" id="SM00471">
    <property type="entry name" value="HDc"/>
    <property type="match status" value="1"/>
</dbReference>
<feature type="compositionally biased region" description="Pro residues" evidence="2">
    <location>
        <begin position="382"/>
        <end position="394"/>
    </location>
</feature>
<dbReference type="InterPro" id="IPR003607">
    <property type="entry name" value="HD/PDEase_dom"/>
</dbReference>
<name>A0A2K8U8W2_9GAMM</name>
<gene>
    <name evidence="5" type="ORF">THSYN_14435</name>
</gene>
<evidence type="ECO:0000313" key="6">
    <source>
        <dbReference type="Proteomes" id="UP000232638"/>
    </source>
</evidence>
<dbReference type="SUPFAM" id="SSF109604">
    <property type="entry name" value="HD-domain/PDEase-like"/>
    <property type="match status" value="1"/>
</dbReference>
<reference evidence="5 6" key="1">
    <citation type="submission" date="2017-03" db="EMBL/GenBank/DDBJ databases">
        <title>Complete genome sequence of Candidatus 'Thiodictyon syntrophicum' sp. nov. strain Cad16T, a photolithoautotroph purple sulfur bacterium isolated from an alpine meromictic lake.</title>
        <authorList>
            <person name="Luedin S.M."/>
            <person name="Pothier J.F."/>
            <person name="Danza F."/>
            <person name="Storelli N."/>
            <person name="Wittwer M."/>
            <person name="Tonolla M."/>
        </authorList>
    </citation>
    <scope>NUCLEOTIDE SEQUENCE [LARGE SCALE GENOMIC DNA]</scope>
    <source>
        <strain evidence="5 6">Cad16T</strain>
    </source>
</reference>
<keyword evidence="6" id="KW-1185">Reference proteome</keyword>
<dbReference type="SMART" id="SM00448">
    <property type="entry name" value="REC"/>
    <property type="match status" value="1"/>
</dbReference>
<dbReference type="KEGG" id="tsy:THSYN_14435"/>
<evidence type="ECO:0000259" key="3">
    <source>
        <dbReference type="PROSITE" id="PS50110"/>
    </source>
</evidence>